<feature type="transmembrane region" description="Helical" evidence="1">
    <location>
        <begin position="66"/>
        <end position="85"/>
    </location>
</feature>
<keyword evidence="1" id="KW-0812">Transmembrane</keyword>
<organism evidence="2 3">
    <name type="scientific">Nocardioides guangzhouensis</name>
    <dbReference type="NCBI Taxonomy" id="2497878"/>
    <lineage>
        <taxon>Bacteria</taxon>
        <taxon>Bacillati</taxon>
        <taxon>Actinomycetota</taxon>
        <taxon>Actinomycetes</taxon>
        <taxon>Propionibacteriales</taxon>
        <taxon>Nocardioidaceae</taxon>
        <taxon>Nocardioides</taxon>
    </lineage>
</organism>
<proteinExistence type="predicted"/>
<name>A0A4Q4ZMY9_9ACTN</name>
<sequence>MSEITDVDTRAAAEIDHVTQATCPRCEAERLDGVPFCTTCHLRFVADFPPVPPSPGPRRRRLTWKLLLPLVALVAAATVVAFVLVG</sequence>
<comment type="caution">
    <text evidence="2">The sequence shown here is derived from an EMBL/GenBank/DDBJ whole genome shotgun (WGS) entry which is preliminary data.</text>
</comment>
<gene>
    <name evidence="2" type="ORF">EKO23_00285</name>
</gene>
<dbReference type="RefSeq" id="WP_134712903.1">
    <property type="nucleotide sequence ID" value="NZ_SDKM01000001.1"/>
</dbReference>
<accession>A0A4Q4ZMY9</accession>
<evidence type="ECO:0000313" key="2">
    <source>
        <dbReference type="EMBL" id="RYP88916.1"/>
    </source>
</evidence>
<keyword evidence="1" id="KW-0472">Membrane</keyword>
<dbReference type="EMBL" id="SDKM01000001">
    <property type="protein sequence ID" value="RYP88916.1"/>
    <property type="molecule type" value="Genomic_DNA"/>
</dbReference>
<evidence type="ECO:0000313" key="3">
    <source>
        <dbReference type="Proteomes" id="UP000295198"/>
    </source>
</evidence>
<keyword evidence="3" id="KW-1185">Reference proteome</keyword>
<reference evidence="2 3" key="1">
    <citation type="submission" date="2019-01" db="EMBL/GenBank/DDBJ databases">
        <title>Nocardioides guangzhouensis sp. nov., an actinobacterium isolated from soil.</title>
        <authorList>
            <person name="Fu Y."/>
            <person name="Cai Y."/>
            <person name="Lin Z."/>
            <person name="Chen P."/>
        </authorList>
    </citation>
    <scope>NUCLEOTIDE SEQUENCE [LARGE SCALE GENOMIC DNA]</scope>
    <source>
        <strain evidence="2 3">130</strain>
    </source>
</reference>
<dbReference type="AlphaFoldDB" id="A0A4Q4ZMY9"/>
<dbReference type="Proteomes" id="UP000295198">
    <property type="component" value="Unassembled WGS sequence"/>
</dbReference>
<protein>
    <submittedName>
        <fullName evidence="2">Uncharacterized protein</fullName>
    </submittedName>
</protein>
<evidence type="ECO:0000256" key="1">
    <source>
        <dbReference type="SAM" id="Phobius"/>
    </source>
</evidence>
<keyword evidence="1" id="KW-1133">Transmembrane helix</keyword>